<sequence>MVNHACLVLILTLTLSSRSSYFVMLFLELRVYQEHALYLYEVGITTCGGGGIVCPTENFHLQLITDSFQ</sequence>
<dbReference type="EMBL" id="JACXVP010000006">
    <property type="protein sequence ID" value="KAG5600772.1"/>
    <property type="molecule type" value="Genomic_DNA"/>
</dbReference>
<evidence type="ECO:0000256" key="1">
    <source>
        <dbReference type="SAM" id="SignalP"/>
    </source>
</evidence>
<evidence type="ECO:0000313" key="2">
    <source>
        <dbReference type="EMBL" id="KAG5600772.1"/>
    </source>
</evidence>
<accession>A0A9J5YNS8</accession>
<keyword evidence="3" id="KW-1185">Reference proteome</keyword>
<organism evidence="2 3">
    <name type="scientific">Solanum commersonii</name>
    <name type="common">Commerson's wild potato</name>
    <name type="synonym">Commerson's nightshade</name>
    <dbReference type="NCBI Taxonomy" id="4109"/>
    <lineage>
        <taxon>Eukaryota</taxon>
        <taxon>Viridiplantae</taxon>
        <taxon>Streptophyta</taxon>
        <taxon>Embryophyta</taxon>
        <taxon>Tracheophyta</taxon>
        <taxon>Spermatophyta</taxon>
        <taxon>Magnoliopsida</taxon>
        <taxon>eudicotyledons</taxon>
        <taxon>Gunneridae</taxon>
        <taxon>Pentapetalae</taxon>
        <taxon>asterids</taxon>
        <taxon>lamiids</taxon>
        <taxon>Solanales</taxon>
        <taxon>Solanaceae</taxon>
        <taxon>Solanoideae</taxon>
        <taxon>Solaneae</taxon>
        <taxon>Solanum</taxon>
    </lineage>
</organism>
<reference evidence="2 3" key="1">
    <citation type="submission" date="2020-09" db="EMBL/GenBank/DDBJ databases">
        <title>De no assembly of potato wild relative species, Solanum commersonii.</title>
        <authorList>
            <person name="Cho K."/>
        </authorList>
    </citation>
    <scope>NUCLEOTIDE SEQUENCE [LARGE SCALE GENOMIC DNA]</scope>
    <source>
        <strain evidence="2">LZ3.2</strain>
        <tissue evidence="2">Leaf</tissue>
    </source>
</reference>
<evidence type="ECO:0000313" key="3">
    <source>
        <dbReference type="Proteomes" id="UP000824120"/>
    </source>
</evidence>
<feature type="signal peptide" evidence="1">
    <location>
        <begin position="1"/>
        <end position="19"/>
    </location>
</feature>
<gene>
    <name evidence="2" type="ORF">H5410_032142</name>
</gene>
<dbReference type="AlphaFoldDB" id="A0A9J5YNS8"/>
<keyword evidence="1" id="KW-0732">Signal</keyword>
<protein>
    <recommendedName>
        <fullName evidence="4">Secreted protein</fullName>
    </recommendedName>
</protein>
<dbReference type="Proteomes" id="UP000824120">
    <property type="component" value="Chromosome 6"/>
</dbReference>
<name>A0A9J5YNS8_SOLCO</name>
<proteinExistence type="predicted"/>
<feature type="chain" id="PRO_5039949642" description="Secreted protein" evidence="1">
    <location>
        <begin position="20"/>
        <end position="69"/>
    </location>
</feature>
<evidence type="ECO:0008006" key="4">
    <source>
        <dbReference type="Google" id="ProtNLM"/>
    </source>
</evidence>
<comment type="caution">
    <text evidence="2">The sequence shown here is derived from an EMBL/GenBank/DDBJ whole genome shotgun (WGS) entry which is preliminary data.</text>
</comment>